<dbReference type="InterPro" id="IPR000731">
    <property type="entry name" value="SSD"/>
</dbReference>
<dbReference type="AlphaFoldDB" id="A0AAJ1IDB3"/>
<evidence type="ECO:0000256" key="2">
    <source>
        <dbReference type="ARBA" id="ARBA00022475"/>
    </source>
</evidence>
<protein>
    <submittedName>
        <fullName evidence="8">MMPL family transporter</fullName>
    </submittedName>
</protein>
<dbReference type="GO" id="GO:0005886">
    <property type="term" value="C:plasma membrane"/>
    <property type="evidence" value="ECO:0007669"/>
    <property type="project" value="UniProtKB-SubCell"/>
</dbReference>
<dbReference type="PANTHER" id="PTHR33406">
    <property type="entry name" value="MEMBRANE PROTEIN MJ1562-RELATED"/>
    <property type="match status" value="1"/>
</dbReference>
<evidence type="ECO:0000256" key="3">
    <source>
        <dbReference type="ARBA" id="ARBA00022692"/>
    </source>
</evidence>
<feature type="transmembrane region" description="Helical" evidence="6">
    <location>
        <begin position="627"/>
        <end position="647"/>
    </location>
</feature>
<comment type="subcellular location">
    <subcellularLocation>
        <location evidence="1">Cell membrane</location>
        <topology evidence="1">Multi-pass membrane protein</topology>
    </subcellularLocation>
</comment>
<evidence type="ECO:0000313" key="9">
    <source>
        <dbReference type="Proteomes" id="UP001221217"/>
    </source>
</evidence>
<dbReference type="Pfam" id="PF03176">
    <property type="entry name" value="MMPL"/>
    <property type="match status" value="2"/>
</dbReference>
<feature type="transmembrane region" description="Helical" evidence="6">
    <location>
        <begin position="292"/>
        <end position="315"/>
    </location>
</feature>
<keyword evidence="4 6" id="KW-1133">Transmembrane helix</keyword>
<feature type="transmembrane region" description="Helical" evidence="6">
    <location>
        <begin position="363"/>
        <end position="389"/>
    </location>
</feature>
<dbReference type="InterPro" id="IPR050545">
    <property type="entry name" value="Mycobact_MmpL"/>
</dbReference>
<dbReference type="Gene3D" id="1.20.1640.10">
    <property type="entry name" value="Multidrug efflux transporter AcrB transmembrane domain"/>
    <property type="match status" value="2"/>
</dbReference>
<name>A0AAJ1IDB3_9SPIO</name>
<feature type="transmembrane region" description="Helical" evidence="6">
    <location>
        <begin position="237"/>
        <end position="256"/>
    </location>
</feature>
<dbReference type="PANTHER" id="PTHR33406:SF12">
    <property type="entry name" value="BLR2997 PROTEIN"/>
    <property type="match status" value="1"/>
</dbReference>
<feature type="transmembrane region" description="Helical" evidence="6">
    <location>
        <begin position="20"/>
        <end position="45"/>
    </location>
</feature>
<accession>A0AAJ1IDB3</accession>
<feature type="domain" description="SSD" evidence="7">
    <location>
        <begin position="652"/>
        <end position="779"/>
    </location>
</feature>
<evidence type="ECO:0000256" key="4">
    <source>
        <dbReference type="ARBA" id="ARBA00022989"/>
    </source>
</evidence>
<dbReference type="PROSITE" id="PS50156">
    <property type="entry name" value="SSD"/>
    <property type="match status" value="2"/>
</dbReference>
<sequence>MSEIKNKPEKPKSSEALQNWFAALAAFVIRIRVVVVILFAALMAFSIFGIMQLRTTTSIDSFFLQDDPLVAKRDQFESIFQNNDFIGILVEADDVFAPEVIQTMHDLNNEIIERVPYVSSITSIPTTVPALLGGASFHFENDILTDDEAALEDLRSRFDKRRSMRSVLYSKDYKQAWILVNLQEYPQVWESNEEPPMYTGHKMMEIIEEFQNDNIDITPTGVPVLAFRKAKEMMEDLTRVILIAGIAALICIIFLIRTPMGVAGSMIIMAGSILTVFGALGGLGITADTTFMLVPMLLTIAITVGYTVHVTNFFKRHLKKTENRKEAVIMAFRETGWPILFTAFTTIIALISFVFVPIFPIRWVGIVSSISIFCVYIYIMIFYCALLSFGPKEYTARDEKRNRDNDAAFEKIGNFFVRNGKIFVPLSAVILIILSLGMLRLDVNLNTNKMMGTKLPHSRDQIYISRTEIGVIMSYDIALVFEDKNQVLTSETLGKLDELSDFIKEYTLIKDTRGINESLKEFNLIRFMDAEGQYRLPQSDAGIRGLVNFYSRIEGNDLDSWLSEDHTSLRLNVKVIEMSSSELADHIVKVENEIGRIFSEDEYPGIKVLVTGGVVQMATMNQYVTKGLVQSVGAALIAIIVILMLAFRSFKLGLIGIIPNIAPVIAAGGLMGYLNVPLEFVTMTVAPMLLGLSVDNTIHLITHIETVYNRTGSYDIALPETFRAVGKSVIQTTIILCITFFIFSFSRVQSMVNMGLLTMVGIIAALAADLIITPVLIKWTKPFKEISE</sequence>
<proteinExistence type="predicted"/>
<feature type="transmembrane region" description="Helical" evidence="6">
    <location>
        <begin position="754"/>
        <end position="777"/>
    </location>
</feature>
<feature type="transmembrane region" description="Helical" evidence="6">
    <location>
        <begin position="729"/>
        <end position="748"/>
    </location>
</feature>
<keyword evidence="3 6" id="KW-0812">Transmembrane</keyword>
<feature type="transmembrane region" description="Helical" evidence="6">
    <location>
        <begin position="335"/>
        <end position="356"/>
    </location>
</feature>
<comment type="caution">
    <text evidence="8">The sequence shown here is derived from an EMBL/GenBank/DDBJ whole genome shotgun (WGS) entry which is preliminary data.</text>
</comment>
<evidence type="ECO:0000256" key="1">
    <source>
        <dbReference type="ARBA" id="ARBA00004651"/>
    </source>
</evidence>
<feature type="domain" description="SSD" evidence="7">
    <location>
        <begin position="265"/>
        <end position="389"/>
    </location>
</feature>
<dbReference type="InterPro" id="IPR004869">
    <property type="entry name" value="MMPL_dom"/>
</dbReference>
<feature type="transmembrane region" description="Helical" evidence="6">
    <location>
        <begin position="422"/>
        <end position="441"/>
    </location>
</feature>
<evidence type="ECO:0000259" key="7">
    <source>
        <dbReference type="PROSITE" id="PS50156"/>
    </source>
</evidence>
<dbReference type="SUPFAM" id="SSF82866">
    <property type="entry name" value="Multidrug efflux transporter AcrB transmembrane domain"/>
    <property type="match status" value="2"/>
</dbReference>
<organism evidence="8 9">
    <name type="scientific">Candidatus Thalassospirochaeta sargassi</name>
    <dbReference type="NCBI Taxonomy" id="3119039"/>
    <lineage>
        <taxon>Bacteria</taxon>
        <taxon>Pseudomonadati</taxon>
        <taxon>Spirochaetota</taxon>
        <taxon>Spirochaetia</taxon>
        <taxon>Spirochaetales</taxon>
        <taxon>Spirochaetaceae</taxon>
        <taxon>Candidatus Thalassospirochaeta</taxon>
    </lineage>
</organism>
<reference evidence="8 9" key="1">
    <citation type="submission" date="2022-12" db="EMBL/GenBank/DDBJ databases">
        <title>Metagenome assembled genome from gulf of manar.</title>
        <authorList>
            <person name="Kohli P."/>
            <person name="Pk S."/>
            <person name="Venkata Ramana C."/>
            <person name="Sasikala C."/>
        </authorList>
    </citation>
    <scope>NUCLEOTIDE SEQUENCE [LARGE SCALE GENOMIC DNA]</scope>
    <source>
        <strain evidence="8">JB008</strain>
    </source>
</reference>
<dbReference type="Proteomes" id="UP001221217">
    <property type="component" value="Unassembled WGS sequence"/>
</dbReference>
<keyword evidence="5 6" id="KW-0472">Membrane</keyword>
<feature type="transmembrane region" description="Helical" evidence="6">
    <location>
        <begin position="262"/>
        <end position="285"/>
    </location>
</feature>
<evidence type="ECO:0000256" key="6">
    <source>
        <dbReference type="SAM" id="Phobius"/>
    </source>
</evidence>
<evidence type="ECO:0000313" key="8">
    <source>
        <dbReference type="EMBL" id="MDC7225698.1"/>
    </source>
</evidence>
<feature type="transmembrane region" description="Helical" evidence="6">
    <location>
        <begin position="653"/>
        <end position="674"/>
    </location>
</feature>
<evidence type="ECO:0000256" key="5">
    <source>
        <dbReference type="ARBA" id="ARBA00023136"/>
    </source>
</evidence>
<dbReference type="EMBL" id="JAQQAL010000009">
    <property type="protein sequence ID" value="MDC7225698.1"/>
    <property type="molecule type" value="Genomic_DNA"/>
</dbReference>
<keyword evidence="2" id="KW-1003">Cell membrane</keyword>
<gene>
    <name evidence="8" type="ORF">PQJ61_02915</name>
</gene>